<dbReference type="Proteomes" id="UP001237780">
    <property type="component" value="Unassembled WGS sequence"/>
</dbReference>
<dbReference type="InterPro" id="IPR041698">
    <property type="entry name" value="Methyltransf_25"/>
</dbReference>
<dbReference type="RefSeq" id="WP_115055097.1">
    <property type="nucleotide sequence ID" value="NZ_JAUSZT010000002.1"/>
</dbReference>
<comment type="caution">
    <text evidence="4">The sequence shown here is derived from an EMBL/GenBank/DDBJ whole genome shotgun (WGS) entry which is preliminary data.</text>
</comment>
<dbReference type="GO" id="GO:0030798">
    <property type="term" value="F:trans-aconitate 2-methyltransferase activity"/>
    <property type="evidence" value="ECO:0007669"/>
    <property type="project" value="UniProtKB-EC"/>
</dbReference>
<accession>A0ABU0S4W9</accession>
<evidence type="ECO:0000313" key="5">
    <source>
        <dbReference type="Proteomes" id="UP001237780"/>
    </source>
</evidence>
<reference evidence="4 5" key="1">
    <citation type="submission" date="2023-07" db="EMBL/GenBank/DDBJ databases">
        <title>Comparative genomics of wheat-associated soil bacteria to identify genetic determinants of phenazine resistance.</title>
        <authorList>
            <person name="Mouncey N."/>
        </authorList>
    </citation>
    <scope>NUCLEOTIDE SEQUENCE [LARGE SCALE GENOMIC DNA]</scope>
    <source>
        <strain evidence="4 5">W4I11</strain>
    </source>
</reference>
<dbReference type="InterPro" id="IPR029063">
    <property type="entry name" value="SAM-dependent_MTases_sf"/>
</dbReference>
<dbReference type="CDD" id="cd02440">
    <property type="entry name" value="AdoMet_MTases"/>
    <property type="match status" value="1"/>
</dbReference>
<dbReference type="SUPFAM" id="SSF53335">
    <property type="entry name" value="S-adenosyl-L-methionine-dependent methyltransferases"/>
    <property type="match status" value="1"/>
</dbReference>
<dbReference type="Gene3D" id="3.40.50.150">
    <property type="entry name" value="Vaccinia Virus protein VP39"/>
    <property type="match status" value="1"/>
</dbReference>
<keyword evidence="2 4" id="KW-0808">Transferase</keyword>
<evidence type="ECO:0000313" key="4">
    <source>
        <dbReference type="EMBL" id="MDQ0995803.1"/>
    </source>
</evidence>
<dbReference type="Pfam" id="PF13649">
    <property type="entry name" value="Methyltransf_25"/>
    <property type="match status" value="1"/>
</dbReference>
<dbReference type="PANTHER" id="PTHR43861">
    <property type="entry name" value="TRANS-ACONITATE 2-METHYLTRANSFERASE-RELATED"/>
    <property type="match status" value="1"/>
</dbReference>
<name>A0ABU0S4W9_9HYPH</name>
<dbReference type="GO" id="GO:0032259">
    <property type="term" value="P:methylation"/>
    <property type="evidence" value="ECO:0007669"/>
    <property type="project" value="UniProtKB-KW"/>
</dbReference>
<evidence type="ECO:0000256" key="1">
    <source>
        <dbReference type="ARBA" id="ARBA00022603"/>
    </source>
</evidence>
<evidence type="ECO:0000259" key="3">
    <source>
        <dbReference type="Pfam" id="PF13649"/>
    </source>
</evidence>
<keyword evidence="1 4" id="KW-0489">Methyltransferase</keyword>
<proteinExistence type="predicted"/>
<protein>
    <submittedName>
        <fullName evidence="4">Trans-aconitate 2-methyltransferase</fullName>
        <ecNumber evidence="4">2.1.1.144</ecNumber>
    </submittedName>
</protein>
<sequence length="278" mass="31456">MTYADNGSKIYCDSYLKGIIVRKTGWSPEQYLKFEDERTRPANDLLSAVPTAEVEFAVDLGCGPGNSTELLLKRYISAEILGIDSSAEMIAQARERVPNCRFEQGNLDTWRPEKKADLLYANASMQWLSGHDTLFPQLTQFLNINGSLAVQMPDNLEQPTHIAMREVAADKRWAEKLSGANAARSSLGDASFYYDLLKPHARRVDIWRTIYHHPLKGLEGIVQWFLGSALRPYLAALSEEQKPQFIEKYQELLAQSYKPMDNGIVLLPFPRLFIIATI</sequence>
<gene>
    <name evidence="4" type="ORF">QFZ34_000980</name>
</gene>
<feature type="domain" description="Methyltransferase" evidence="3">
    <location>
        <begin position="58"/>
        <end position="146"/>
    </location>
</feature>
<organism evidence="4 5">
    <name type="scientific">Phyllobacterium ifriqiyense</name>
    <dbReference type="NCBI Taxonomy" id="314238"/>
    <lineage>
        <taxon>Bacteria</taxon>
        <taxon>Pseudomonadati</taxon>
        <taxon>Pseudomonadota</taxon>
        <taxon>Alphaproteobacteria</taxon>
        <taxon>Hyphomicrobiales</taxon>
        <taxon>Phyllobacteriaceae</taxon>
        <taxon>Phyllobacterium</taxon>
    </lineage>
</organism>
<dbReference type="Gene3D" id="1.10.150.290">
    <property type="entry name" value="S-adenosyl-L-methionine-dependent methyltransferases"/>
    <property type="match status" value="1"/>
</dbReference>
<dbReference type="EMBL" id="JAUSZT010000002">
    <property type="protein sequence ID" value="MDQ0995803.1"/>
    <property type="molecule type" value="Genomic_DNA"/>
</dbReference>
<dbReference type="PANTHER" id="PTHR43861:SF1">
    <property type="entry name" value="TRANS-ACONITATE 2-METHYLTRANSFERASE"/>
    <property type="match status" value="1"/>
</dbReference>
<dbReference type="InterPro" id="IPR023149">
    <property type="entry name" value="Trans_acon_MeTrfase_C"/>
</dbReference>
<keyword evidence="5" id="KW-1185">Reference proteome</keyword>
<evidence type="ECO:0000256" key="2">
    <source>
        <dbReference type="ARBA" id="ARBA00022679"/>
    </source>
</evidence>
<dbReference type="NCBIfam" id="NF002463">
    <property type="entry name" value="PRK01683.1"/>
    <property type="match status" value="1"/>
</dbReference>
<dbReference type="EC" id="2.1.1.144" evidence="4"/>